<proteinExistence type="predicted"/>
<dbReference type="OrthoDB" id="9807925at2"/>
<gene>
    <name evidence="1" type="ORF">sS8_0251</name>
</gene>
<organism evidence="1 2">
    <name type="scientific">Methylocaldum marinum</name>
    <dbReference type="NCBI Taxonomy" id="1432792"/>
    <lineage>
        <taxon>Bacteria</taxon>
        <taxon>Pseudomonadati</taxon>
        <taxon>Pseudomonadota</taxon>
        <taxon>Gammaproteobacteria</taxon>
        <taxon>Methylococcales</taxon>
        <taxon>Methylococcaceae</taxon>
        <taxon>Methylocaldum</taxon>
    </lineage>
</organism>
<keyword evidence="2" id="KW-1185">Reference proteome</keyword>
<protein>
    <recommendedName>
        <fullName evidence="3">DsrE family protein</fullName>
    </recommendedName>
</protein>
<dbReference type="AlphaFoldDB" id="A0A286P3J7"/>
<dbReference type="KEGG" id="mmai:sS8_0251"/>
<dbReference type="SUPFAM" id="SSF75169">
    <property type="entry name" value="DsrEFH-like"/>
    <property type="match status" value="1"/>
</dbReference>
<dbReference type="RefSeq" id="WP_119628051.1">
    <property type="nucleotide sequence ID" value="NZ_AP017928.1"/>
</dbReference>
<dbReference type="Pfam" id="PF02635">
    <property type="entry name" value="DsrE"/>
    <property type="match status" value="1"/>
</dbReference>
<sequence length="120" mass="13047">MSKKHAFVVYSGSGETGRVFHALVHAKQALHRGDVAEVYFAAEGTFWPAALAQPDHAMHGLFDDLLRQEVIRGACENCARAFGHAESAGQVCSLISGPQESFGQIDILGLEDAGYRVWLF</sequence>
<evidence type="ECO:0008006" key="3">
    <source>
        <dbReference type="Google" id="ProtNLM"/>
    </source>
</evidence>
<dbReference type="InterPro" id="IPR003787">
    <property type="entry name" value="Sulphur_relay_DsrE/F-like"/>
</dbReference>
<reference evidence="1 2" key="1">
    <citation type="submission" date="2016-12" db="EMBL/GenBank/DDBJ databases">
        <title>Genome sequencing of Methylocaldum marinum.</title>
        <authorList>
            <person name="Takeuchi M."/>
            <person name="Kamagata Y."/>
            <person name="Hiraoka S."/>
            <person name="Oshima K."/>
            <person name="Hattori M."/>
            <person name="Iwasaki W."/>
        </authorList>
    </citation>
    <scope>NUCLEOTIDE SEQUENCE [LARGE SCALE GENOMIC DNA]</scope>
    <source>
        <strain evidence="1 2">S8</strain>
    </source>
</reference>
<dbReference type="Proteomes" id="UP000266313">
    <property type="component" value="Chromosome"/>
</dbReference>
<evidence type="ECO:0000313" key="2">
    <source>
        <dbReference type="Proteomes" id="UP000266313"/>
    </source>
</evidence>
<dbReference type="InterPro" id="IPR027396">
    <property type="entry name" value="DsrEFH-like"/>
</dbReference>
<accession>A0A286P3J7</accession>
<name>A0A286P3J7_9GAMM</name>
<evidence type="ECO:0000313" key="1">
    <source>
        <dbReference type="EMBL" id="BBA32219.1"/>
    </source>
</evidence>
<dbReference type="EMBL" id="AP017928">
    <property type="protein sequence ID" value="BBA32219.1"/>
    <property type="molecule type" value="Genomic_DNA"/>
</dbReference>
<dbReference type="Gene3D" id="3.40.1260.10">
    <property type="entry name" value="DsrEFH-like"/>
    <property type="match status" value="1"/>
</dbReference>